<organism evidence="2 3">
    <name type="scientific">Sorghum bicolor</name>
    <name type="common">Sorghum</name>
    <name type="synonym">Sorghum vulgare</name>
    <dbReference type="NCBI Taxonomy" id="4558"/>
    <lineage>
        <taxon>Eukaryota</taxon>
        <taxon>Viridiplantae</taxon>
        <taxon>Streptophyta</taxon>
        <taxon>Embryophyta</taxon>
        <taxon>Tracheophyta</taxon>
        <taxon>Spermatophyta</taxon>
        <taxon>Magnoliopsida</taxon>
        <taxon>Liliopsida</taxon>
        <taxon>Poales</taxon>
        <taxon>Poaceae</taxon>
        <taxon>PACMAD clade</taxon>
        <taxon>Panicoideae</taxon>
        <taxon>Andropogonodae</taxon>
        <taxon>Andropogoneae</taxon>
        <taxon>Sorghinae</taxon>
        <taxon>Sorghum</taxon>
    </lineage>
</organism>
<feature type="region of interest" description="Disordered" evidence="1">
    <location>
        <begin position="20"/>
        <end position="57"/>
    </location>
</feature>
<dbReference type="Proteomes" id="UP000807115">
    <property type="component" value="Chromosome 1"/>
</dbReference>
<comment type="caution">
    <text evidence="2">The sequence shown here is derived from an EMBL/GenBank/DDBJ whole genome shotgun (WGS) entry which is preliminary data.</text>
</comment>
<dbReference type="EMBL" id="CM027680">
    <property type="protein sequence ID" value="KAG0551857.1"/>
    <property type="molecule type" value="Genomic_DNA"/>
</dbReference>
<reference evidence="2" key="1">
    <citation type="journal article" date="2019" name="BMC Genomics">
        <title>A new reference genome for Sorghum bicolor reveals high levels of sequence similarity between sweet and grain genotypes: implications for the genetics of sugar metabolism.</title>
        <authorList>
            <person name="Cooper E.A."/>
            <person name="Brenton Z.W."/>
            <person name="Flinn B.S."/>
            <person name="Jenkins J."/>
            <person name="Shu S."/>
            <person name="Flowers D."/>
            <person name="Luo F."/>
            <person name="Wang Y."/>
            <person name="Xia P."/>
            <person name="Barry K."/>
            <person name="Daum C."/>
            <person name="Lipzen A."/>
            <person name="Yoshinaga Y."/>
            <person name="Schmutz J."/>
            <person name="Saski C."/>
            <person name="Vermerris W."/>
            <person name="Kresovich S."/>
        </authorList>
    </citation>
    <scope>NUCLEOTIDE SEQUENCE</scope>
</reference>
<dbReference type="AlphaFoldDB" id="A0A921S7G4"/>
<accession>A0A921S7G4</accession>
<evidence type="ECO:0000256" key="1">
    <source>
        <dbReference type="SAM" id="MobiDB-lite"/>
    </source>
</evidence>
<gene>
    <name evidence="2" type="ORF">BDA96_01G459500</name>
</gene>
<sequence>MLSTGSGSLVHLCVRGEAHRHPARPFPTESLPSPRVLQPGSASILSKGHGEHSRQRVSRCCFVPSQQQVSDTPTTAAIERTFR</sequence>
<protein>
    <submittedName>
        <fullName evidence="2">Uncharacterized protein</fullName>
    </submittedName>
</protein>
<reference evidence="2" key="2">
    <citation type="submission" date="2020-10" db="EMBL/GenBank/DDBJ databases">
        <authorList>
            <person name="Cooper E.A."/>
            <person name="Brenton Z.W."/>
            <person name="Flinn B.S."/>
            <person name="Jenkins J."/>
            <person name="Shu S."/>
            <person name="Flowers D."/>
            <person name="Luo F."/>
            <person name="Wang Y."/>
            <person name="Xia P."/>
            <person name="Barry K."/>
            <person name="Daum C."/>
            <person name="Lipzen A."/>
            <person name="Yoshinaga Y."/>
            <person name="Schmutz J."/>
            <person name="Saski C."/>
            <person name="Vermerris W."/>
            <person name="Kresovich S."/>
        </authorList>
    </citation>
    <scope>NUCLEOTIDE SEQUENCE</scope>
</reference>
<proteinExistence type="predicted"/>
<evidence type="ECO:0000313" key="3">
    <source>
        <dbReference type="Proteomes" id="UP000807115"/>
    </source>
</evidence>
<evidence type="ECO:0000313" key="2">
    <source>
        <dbReference type="EMBL" id="KAG0551857.1"/>
    </source>
</evidence>
<name>A0A921S7G4_SORBI</name>